<feature type="non-terminal residue" evidence="2">
    <location>
        <position position="1"/>
    </location>
</feature>
<evidence type="ECO:0000256" key="1">
    <source>
        <dbReference type="SAM" id="MobiDB-lite"/>
    </source>
</evidence>
<reference evidence="2 3" key="1">
    <citation type="submission" date="2014-04" db="EMBL/GenBank/DDBJ databases">
        <title>Genome evolution of avian class.</title>
        <authorList>
            <person name="Zhang G."/>
            <person name="Li C."/>
        </authorList>
    </citation>
    <scope>NUCLEOTIDE SEQUENCE [LARGE SCALE GENOMIC DNA]</scope>
    <source>
        <strain evidence="2">BGI_AS27</strain>
    </source>
</reference>
<feature type="region of interest" description="Disordered" evidence="1">
    <location>
        <begin position="166"/>
        <end position="192"/>
    </location>
</feature>
<dbReference type="AlphaFoldDB" id="A0A087R2L8"/>
<sequence length="230" mass="22961">PAVGRSLQRLLDQALLQGGLLLQGRPGLPQVLQPGLRAPLVLAHLPGQVDVGLQEGPQQRVAALGLQQLQRLLAAAVGLAELIQLLVADSQPGQRQEEAAGATDPQPVLQPVGVGPGGQGLAVHAGAGQALCSPQVLQEEELEELGGAAYLGDGVQVGQELLEGSAPLGNGLGGEVPAQPLPGEGDASHVAAEAAAQAAVQPLEVRVAPGDGGRGLVEPAGADQVDGVEL</sequence>
<feature type="non-terminal residue" evidence="2">
    <location>
        <position position="230"/>
    </location>
</feature>
<evidence type="ECO:0000313" key="3">
    <source>
        <dbReference type="Proteomes" id="UP000053286"/>
    </source>
</evidence>
<feature type="region of interest" description="Disordered" evidence="1">
    <location>
        <begin position="95"/>
        <end position="115"/>
    </location>
</feature>
<keyword evidence="3" id="KW-1185">Reference proteome</keyword>
<accession>A0A087R2L8</accession>
<dbReference type="EMBL" id="KL226064">
    <property type="protein sequence ID" value="KFM07722.1"/>
    <property type="molecule type" value="Genomic_DNA"/>
</dbReference>
<dbReference type="Proteomes" id="UP000053286">
    <property type="component" value="Unassembled WGS sequence"/>
</dbReference>
<feature type="region of interest" description="Disordered" evidence="1">
    <location>
        <begin position="210"/>
        <end position="230"/>
    </location>
</feature>
<organism evidence="2 3">
    <name type="scientific">Aptenodytes forsteri</name>
    <name type="common">Emperor penguin</name>
    <dbReference type="NCBI Taxonomy" id="9233"/>
    <lineage>
        <taxon>Eukaryota</taxon>
        <taxon>Metazoa</taxon>
        <taxon>Chordata</taxon>
        <taxon>Craniata</taxon>
        <taxon>Vertebrata</taxon>
        <taxon>Euteleostomi</taxon>
        <taxon>Archelosauria</taxon>
        <taxon>Archosauria</taxon>
        <taxon>Dinosauria</taxon>
        <taxon>Saurischia</taxon>
        <taxon>Theropoda</taxon>
        <taxon>Coelurosauria</taxon>
        <taxon>Aves</taxon>
        <taxon>Neognathae</taxon>
        <taxon>Neoaves</taxon>
        <taxon>Aequornithes</taxon>
        <taxon>Sphenisciformes</taxon>
        <taxon>Spheniscidae</taxon>
        <taxon>Aptenodytes</taxon>
    </lineage>
</organism>
<proteinExistence type="predicted"/>
<gene>
    <name evidence="2" type="ORF">AS27_11044</name>
</gene>
<evidence type="ECO:0000313" key="2">
    <source>
        <dbReference type="EMBL" id="KFM07722.1"/>
    </source>
</evidence>
<protein>
    <submittedName>
        <fullName evidence="2">Uncharacterized protein</fullName>
    </submittedName>
</protein>
<name>A0A087R2L8_APTFO</name>